<proteinExistence type="predicted"/>
<evidence type="ECO:0000256" key="1">
    <source>
        <dbReference type="SAM" id="Phobius"/>
    </source>
</evidence>
<name>A0ABQ6N7D6_9STRA</name>
<keyword evidence="1" id="KW-0812">Transmembrane</keyword>
<dbReference type="Proteomes" id="UP001165060">
    <property type="component" value="Unassembled WGS sequence"/>
</dbReference>
<dbReference type="InterPro" id="IPR002913">
    <property type="entry name" value="START_lipid-bd_dom"/>
</dbReference>
<feature type="transmembrane region" description="Helical" evidence="1">
    <location>
        <begin position="1149"/>
        <end position="1169"/>
    </location>
</feature>
<keyword evidence="4" id="KW-1185">Reference proteome</keyword>
<dbReference type="Pfam" id="PF01852">
    <property type="entry name" value="START"/>
    <property type="match status" value="1"/>
</dbReference>
<feature type="transmembrane region" description="Helical" evidence="1">
    <location>
        <begin position="1184"/>
        <end position="1205"/>
    </location>
</feature>
<evidence type="ECO:0000313" key="3">
    <source>
        <dbReference type="EMBL" id="GMI42887.1"/>
    </source>
</evidence>
<evidence type="ECO:0000259" key="2">
    <source>
        <dbReference type="Pfam" id="PF01852"/>
    </source>
</evidence>
<dbReference type="Gene3D" id="3.30.530.20">
    <property type="match status" value="3"/>
</dbReference>
<reference evidence="3 4" key="1">
    <citation type="journal article" date="2023" name="Commun. Biol.">
        <title>Genome analysis of Parmales, the sister group of diatoms, reveals the evolutionary specialization of diatoms from phago-mixotrophs to photoautotrophs.</title>
        <authorList>
            <person name="Ban H."/>
            <person name="Sato S."/>
            <person name="Yoshikawa S."/>
            <person name="Yamada K."/>
            <person name="Nakamura Y."/>
            <person name="Ichinomiya M."/>
            <person name="Sato N."/>
            <person name="Blanc-Mathieu R."/>
            <person name="Endo H."/>
            <person name="Kuwata A."/>
            <person name="Ogata H."/>
        </authorList>
    </citation>
    <scope>NUCLEOTIDE SEQUENCE [LARGE SCALE GENOMIC DNA]</scope>
</reference>
<dbReference type="InterPro" id="IPR051213">
    <property type="entry name" value="START_lipid_transfer"/>
</dbReference>
<dbReference type="EMBL" id="BRYB01002316">
    <property type="protein sequence ID" value="GMI42887.1"/>
    <property type="molecule type" value="Genomic_DNA"/>
</dbReference>
<organism evidence="3 4">
    <name type="scientific">Tetraparma gracilis</name>
    <dbReference type="NCBI Taxonomy" id="2962635"/>
    <lineage>
        <taxon>Eukaryota</taxon>
        <taxon>Sar</taxon>
        <taxon>Stramenopiles</taxon>
        <taxon>Ochrophyta</taxon>
        <taxon>Bolidophyceae</taxon>
        <taxon>Parmales</taxon>
        <taxon>Triparmaceae</taxon>
        <taxon>Tetraparma</taxon>
    </lineage>
</organism>
<accession>A0ABQ6N7D6</accession>
<gene>
    <name evidence="3" type="ORF">TeGR_g1054</name>
</gene>
<keyword evidence="1" id="KW-1133">Transmembrane helix</keyword>
<dbReference type="PANTHER" id="PTHR19308:SF14">
    <property type="entry name" value="START DOMAIN-CONTAINING PROTEIN"/>
    <property type="match status" value="1"/>
</dbReference>
<dbReference type="InterPro" id="IPR023393">
    <property type="entry name" value="START-like_dom_sf"/>
</dbReference>
<sequence>MQAKKKRHRYHLSLLPSPAAAGDGAREVLFEPADPDSVAVKGVLLLTPAEHGCTALCACARLATSAAGGGAAGGAGGGPGAPSAPDATLLLDDLLSVVPALFRAFERRAAVDERALAALAGYFEGGPGAAPGAAPGASAEEEALVERSLALEERGWARVKGTVRQRAGFFRAAAADGAWGRAVADVDAEAGLAAAWLWHGTSYERLADYVGADGDAISEAVAVPGTQSKLAVFSSSLPIVGARIFANWVAWRRSAGGELVIAFAPHGEHPGCAAKREIERAIGAHRGAAKAVEGRLAGFYRIQPLAARACRVTLVVRGSFGGMVPDAVTKFALKKSLGVLARLQARFERSGRAVDAELRAAAPPPPLRRDLPAPERELVGRCRELGAGGGGARWEKLESDYPLTRMWIRHGAPPARGERSIAWGKASFEVDCAARIAVAWVEDFCSRERMQINREEGNPARIVVERKSPHSSISATIKKLPFPLRDREFVFASAGCELDDGSYVHASESVDGIVVDYGMYPNAVRGRTKCLFQIVAAADDMCNVVFYQVLDAGGRIPAWAINRFVPASLSVGEDMRVTFQRNAEVDGGNIDALAAIMRAGEQTYTAEEIEIVDRVRDQLGKVPDSSFEKLESPDYLVKMEGYYKGGKNGIPRATTVLDGDICQCAARTYLPMLRAKTKVFYESGGMERSGTAENEHHMIGYFLLDLQIPTFTPRALLSHILWKWESETSLLVVSDNISDDARYPISSAHVRAKEVLYERFEKLDPIGDVPQTRYTWIQQPDVGGLIPSAAVRAAAIGQMMELSRMRAHFDRSLEIDARNRVRTMGVIANHRGVYSDEERAVMEKSMTHYNIFEDGSVKVKKVKSMTPSITNKIAFEPGDPLGWGRSETMVRATKEEITAYLWDTEARAAVDEWILRYPALRELEHEYVWFRPMMNTIAQRLLESVSWGLKMRLYTGAGLSILDLCTDLFMIYTYATTGQEGTALSLAIMVGLNVFFQLLLTFIVKRKESRRMLLKEMLIVLSGIAPGVHAMRVANGTERSARTALNPDVELAFTRGLEMAFESVPGSILQVHKLFLTTRSEGLVQRRAFASIIVSALTTGFTAAIISFDFDVTPSRRHDEPGFYGYIPDGATSRTLIFFCMIMNGALLLLVRSIMALAASFVATHIYYASLEEGEKAVMKEGDVWMLVLGLSGGWACFFVAFLMLMKKKYWTTFISTQTGYAWTQSMFVNGIDDRMKARIFMHNRRQWEEVREDVRLWCLEGWDEWQADSPEWFEDMLRVGIDEDMVPEGWEGVATSAGIGRFLSSGRQSGAGGAGGLRRQITALLVEGSGGSGGRVAPGAEDAYRTR</sequence>
<protein>
    <recommendedName>
        <fullName evidence="2">START domain-containing protein</fullName>
    </recommendedName>
</protein>
<keyword evidence="1" id="KW-0472">Membrane</keyword>
<comment type="caution">
    <text evidence="3">The sequence shown here is derived from an EMBL/GenBank/DDBJ whole genome shotgun (WGS) entry which is preliminary data.</text>
</comment>
<feature type="domain" description="START" evidence="2">
    <location>
        <begin position="463"/>
        <end position="570"/>
    </location>
</feature>
<evidence type="ECO:0000313" key="4">
    <source>
        <dbReference type="Proteomes" id="UP001165060"/>
    </source>
</evidence>
<feature type="transmembrane region" description="Helical" evidence="1">
    <location>
        <begin position="981"/>
        <end position="1004"/>
    </location>
</feature>
<feature type="transmembrane region" description="Helical" evidence="1">
    <location>
        <begin position="1088"/>
        <end position="1108"/>
    </location>
</feature>
<dbReference type="SUPFAM" id="SSF55961">
    <property type="entry name" value="Bet v1-like"/>
    <property type="match status" value="2"/>
</dbReference>
<dbReference type="PANTHER" id="PTHR19308">
    <property type="entry name" value="PHOSPHATIDYLCHOLINE TRANSFER PROTEIN"/>
    <property type="match status" value="1"/>
</dbReference>